<evidence type="ECO:0000313" key="1">
    <source>
        <dbReference type="EMBL" id="GHA85675.1"/>
    </source>
</evidence>
<organism evidence="1 2">
    <name type="scientific">Algimonas arctica</name>
    <dbReference type="NCBI Taxonomy" id="1479486"/>
    <lineage>
        <taxon>Bacteria</taxon>
        <taxon>Pseudomonadati</taxon>
        <taxon>Pseudomonadota</taxon>
        <taxon>Alphaproteobacteria</taxon>
        <taxon>Maricaulales</taxon>
        <taxon>Robiginitomaculaceae</taxon>
        <taxon>Algimonas</taxon>
    </lineage>
</organism>
<name>A0A8J3G1F5_9PROT</name>
<protein>
    <submittedName>
        <fullName evidence="1">Uncharacterized protein</fullName>
    </submittedName>
</protein>
<sequence length="167" mass="19205">MAVIAEPVSTRPDDNWNPVTRIPGTEENEYVDTIIVSNGQPYYREFRVIDDLDSGYRGRIINAVIKTEFEYKLLTDVDRVLLFLKRGGDSFSQVEEYEVFPTKRRGWAICTGTQPELILETVTSQPIMFVDSPAIEQDRESTLCTYGVPIETIIEIQTSYFNERHVD</sequence>
<dbReference type="RefSeq" id="WP_189495288.1">
    <property type="nucleotide sequence ID" value="NZ_BMZH01000002.1"/>
</dbReference>
<reference evidence="1" key="1">
    <citation type="journal article" date="2014" name="Int. J. Syst. Evol. Microbiol.">
        <title>Complete genome sequence of Corynebacterium casei LMG S-19264T (=DSM 44701T), isolated from a smear-ripened cheese.</title>
        <authorList>
            <consortium name="US DOE Joint Genome Institute (JGI-PGF)"/>
            <person name="Walter F."/>
            <person name="Albersmeier A."/>
            <person name="Kalinowski J."/>
            <person name="Ruckert C."/>
        </authorList>
    </citation>
    <scope>NUCLEOTIDE SEQUENCE</scope>
    <source>
        <strain evidence="1">KCTC 32513</strain>
    </source>
</reference>
<accession>A0A8J3G1F5</accession>
<dbReference type="Proteomes" id="UP000634004">
    <property type="component" value="Unassembled WGS sequence"/>
</dbReference>
<dbReference type="EMBL" id="BMZH01000002">
    <property type="protein sequence ID" value="GHA85675.1"/>
    <property type="molecule type" value="Genomic_DNA"/>
</dbReference>
<gene>
    <name evidence="1" type="ORF">GCM10009069_06110</name>
</gene>
<reference evidence="1" key="2">
    <citation type="submission" date="2020-09" db="EMBL/GenBank/DDBJ databases">
        <authorList>
            <person name="Sun Q."/>
            <person name="Kim S."/>
        </authorList>
    </citation>
    <scope>NUCLEOTIDE SEQUENCE</scope>
    <source>
        <strain evidence="1">KCTC 32513</strain>
    </source>
</reference>
<proteinExistence type="predicted"/>
<dbReference type="AlphaFoldDB" id="A0A8J3G1F5"/>
<comment type="caution">
    <text evidence="1">The sequence shown here is derived from an EMBL/GenBank/DDBJ whole genome shotgun (WGS) entry which is preliminary data.</text>
</comment>
<evidence type="ECO:0000313" key="2">
    <source>
        <dbReference type="Proteomes" id="UP000634004"/>
    </source>
</evidence>
<keyword evidence="2" id="KW-1185">Reference proteome</keyword>